<dbReference type="Proteomes" id="UP000092024">
    <property type="component" value="Unassembled WGS sequence"/>
</dbReference>
<reference evidence="3 4" key="1">
    <citation type="submission" date="2016-05" db="EMBL/GenBank/DDBJ databases">
        <title>Paenibacillus oryzae. sp. nov., isolated from the rice root.</title>
        <authorList>
            <person name="Zhang J."/>
            <person name="Zhang X."/>
        </authorList>
    </citation>
    <scope>NUCLEOTIDE SEQUENCE [LARGE SCALE GENOMIC DNA]</scope>
    <source>
        <strain evidence="3 4">1DrF-4</strain>
    </source>
</reference>
<evidence type="ECO:0000256" key="1">
    <source>
        <dbReference type="SAM" id="MobiDB-lite"/>
    </source>
</evidence>
<dbReference type="EMBL" id="LYPA01000042">
    <property type="protein sequence ID" value="OBR66989.1"/>
    <property type="molecule type" value="Genomic_DNA"/>
</dbReference>
<keyword evidence="2" id="KW-1133">Transmembrane helix</keyword>
<sequence>MSRSWERKVRKNMSTVNKARKKQGHSMMSPGAEKMDRFTGRNIIMPVMLLLFVGAYNVLMQTDPNFNGGAMYWTTIVAYVLLAALFFFRRPYLTVGKDYVQSRRFTGDKRVKAADIERITVLKGYVVVRPKKGAGWTFSRLLNRFKTDDMAKRLEAFASAHGIEFEQK</sequence>
<keyword evidence="2" id="KW-0472">Membrane</keyword>
<evidence type="ECO:0000313" key="3">
    <source>
        <dbReference type="EMBL" id="OBR66989.1"/>
    </source>
</evidence>
<dbReference type="OrthoDB" id="2598858at2"/>
<dbReference type="AlphaFoldDB" id="A0A1A5YN04"/>
<name>A0A1A5YN04_9BACL</name>
<evidence type="ECO:0000313" key="4">
    <source>
        <dbReference type="Proteomes" id="UP000092024"/>
    </source>
</evidence>
<accession>A0A1A5YN04</accession>
<feature type="region of interest" description="Disordered" evidence="1">
    <location>
        <begin position="1"/>
        <end position="31"/>
    </location>
</feature>
<protein>
    <recommendedName>
        <fullName evidence="5">Methyltransferase</fullName>
    </recommendedName>
</protein>
<comment type="caution">
    <text evidence="3">The sequence shown here is derived from an EMBL/GenBank/DDBJ whole genome shotgun (WGS) entry which is preliminary data.</text>
</comment>
<dbReference type="STRING" id="1844972.A7K91_21955"/>
<evidence type="ECO:0008006" key="5">
    <source>
        <dbReference type="Google" id="ProtNLM"/>
    </source>
</evidence>
<evidence type="ECO:0000256" key="2">
    <source>
        <dbReference type="SAM" id="Phobius"/>
    </source>
</evidence>
<organism evidence="3 4">
    <name type="scientific">Paenibacillus oryzae</name>
    <dbReference type="NCBI Taxonomy" id="1844972"/>
    <lineage>
        <taxon>Bacteria</taxon>
        <taxon>Bacillati</taxon>
        <taxon>Bacillota</taxon>
        <taxon>Bacilli</taxon>
        <taxon>Bacillales</taxon>
        <taxon>Paenibacillaceae</taxon>
        <taxon>Paenibacillus</taxon>
    </lineage>
</organism>
<keyword evidence="2" id="KW-0812">Transmembrane</keyword>
<feature type="transmembrane region" description="Helical" evidence="2">
    <location>
        <begin position="70"/>
        <end position="88"/>
    </location>
</feature>
<keyword evidence="4" id="KW-1185">Reference proteome</keyword>
<proteinExistence type="predicted"/>
<gene>
    <name evidence="3" type="ORF">A7K91_21955</name>
</gene>